<reference evidence="9" key="1">
    <citation type="submission" date="2015-02" db="EMBL/GenBank/DDBJ databases">
        <authorList>
            <person name="Chooi Y.-H."/>
        </authorList>
    </citation>
    <scope>NUCLEOTIDE SEQUENCE [LARGE SCALE GENOMIC DNA]</scope>
    <source>
        <strain evidence="9">strain Y</strain>
    </source>
</reference>
<feature type="transmembrane region" description="Helical" evidence="6">
    <location>
        <begin position="291"/>
        <end position="308"/>
    </location>
</feature>
<feature type="transmembrane region" description="Helical" evidence="6">
    <location>
        <begin position="71"/>
        <end position="89"/>
    </location>
</feature>
<dbReference type="AlphaFoldDB" id="A0A0D6JBE5"/>
<keyword evidence="4 6" id="KW-1133">Transmembrane helix</keyword>
<evidence type="ECO:0000256" key="4">
    <source>
        <dbReference type="ARBA" id="ARBA00022989"/>
    </source>
</evidence>
<dbReference type="SUPFAM" id="SSF103481">
    <property type="entry name" value="Multidrug resistance efflux transporter EmrE"/>
    <property type="match status" value="2"/>
</dbReference>
<evidence type="ECO:0000313" key="9">
    <source>
        <dbReference type="Proteomes" id="UP000033187"/>
    </source>
</evidence>
<dbReference type="RefSeq" id="WP_139165380.1">
    <property type="nucleotide sequence ID" value="NZ_LN829118.1"/>
</dbReference>
<dbReference type="Proteomes" id="UP000033187">
    <property type="component" value="Chromosome 1"/>
</dbReference>
<feature type="transmembrane region" description="Helical" evidence="6">
    <location>
        <begin position="267"/>
        <end position="285"/>
    </location>
</feature>
<feature type="transmembrane region" description="Helical" evidence="6">
    <location>
        <begin position="154"/>
        <end position="172"/>
    </location>
</feature>
<feature type="transmembrane region" description="Helical" evidence="6">
    <location>
        <begin position="236"/>
        <end position="255"/>
    </location>
</feature>
<keyword evidence="5 6" id="KW-0472">Membrane</keyword>
<keyword evidence="3 6" id="KW-0812">Transmembrane</keyword>
<feature type="transmembrane region" description="Helical" evidence="6">
    <location>
        <begin position="209"/>
        <end position="230"/>
    </location>
</feature>
<feature type="transmembrane region" description="Helical" evidence="6">
    <location>
        <begin position="178"/>
        <end position="197"/>
    </location>
</feature>
<feature type="transmembrane region" description="Helical" evidence="6">
    <location>
        <begin position="101"/>
        <end position="122"/>
    </location>
</feature>
<dbReference type="Pfam" id="PF00892">
    <property type="entry name" value="EamA"/>
    <property type="match status" value="2"/>
</dbReference>
<dbReference type="EMBL" id="LN829119">
    <property type="protein sequence ID" value="CPR16309.1"/>
    <property type="molecule type" value="Genomic_DNA"/>
</dbReference>
<evidence type="ECO:0000256" key="1">
    <source>
        <dbReference type="ARBA" id="ARBA00004141"/>
    </source>
</evidence>
<feature type="domain" description="EamA" evidence="7">
    <location>
        <begin position="37"/>
        <end position="169"/>
    </location>
</feature>
<dbReference type="KEGG" id="fil:BN1229_v1_0747"/>
<keyword evidence="9" id="KW-1185">Reference proteome</keyword>
<organism evidence="8 9">
    <name type="scientific">Candidatus Filomicrobium marinum</name>
    <dbReference type="NCBI Taxonomy" id="1608628"/>
    <lineage>
        <taxon>Bacteria</taxon>
        <taxon>Pseudomonadati</taxon>
        <taxon>Pseudomonadota</taxon>
        <taxon>Alphaproteobacteria</taxon>
        <taxon>Hyphomicrobiales</taxon>
        <taxon>Hyphomicrobiaceae</taxon>
        <taxon>Filomicrobium</taxon>
    </lineage>
</organism>
<feature type="domain" description="EamA" evidence="7">
    <location>
        <begin position="178"/>
        <end position="307"/>
    </location>
</feature>
<proteinExistence type="inferred from homology"/>
<comment type="subcellular location">
    <subcellularLocation>
        <location evidence="1">Membrane</location>
        <topology evidence="1">Multi-pass membrane protein</topology>
    </subcellularLocation>
</comment>
<dbReference type="PANTHER" id="PTHR22911">
    <property type="entry name" value="ACYL-MALONYL CONDENSING ENZYME-RELATED"/>
    <property type="match status" value="1"/>
</dbReference>
<feature type="transmembrane region" description="Helical" evidence="6">
    <location>
        <begin position="36"/>
        <end position="59"/>
    </location>
</feature>
<protein>
    <submittedName>
        <fullName evidence="8">RNA polymerase sigma-54 factor</fullName>
    </submittedName>
</protein>
<comment type="similarity">
    <text evidence="2">Belongs to the drug/metabolite transporter (DMT) superfamily. 10 TMS drug/metabolite exporter (DME) (TC 2.A.7.3) family.</text>
</comment>
<dbReference type="KEGG" id="fiy:BN1229_v1_0752"/>
<name>A0A0D6JBE5_9HYPH</name>
<dbReference type="GO" id="GO:0016020">
    <property type="term" value="C:membrane"/>
    <property type="evidence" value="ECO:0007669"/>
    <property type="project" value="UniProtKB-SubCell"/>
</dbReference>
<gene>
    <name evidence="8" type="primary">sam</name>
    <name evidence="8" type="ORF">YBN1229_v1_0752</name>
</gene>
<dbReference type="PANTHER" id="PTHR22911:SF6">
    <property type="entry name" value="SOLUTE CARRIER FAMILY 35 MEMBER G1"/>
    <property type="match status" value="1"/>
</dbReference>
<evidence type="ECO:0000259" key="7">
    <source>
        <dbReference type="Pfam" id="PF00892"/>
    </source>
</evidence>
<evidence type="ECO:0000256" key="5">
    <source>
        <dbReference type="ARBA" id="ARBA00023136"/>
    </source>
</evidence>
<dbReference type="OrthoDB" id="9812899at2"/>
<evidence type="ECO:0000256" key="2">
    <source>
        <dbReference type="ARBA" id="ARBA00009853"/>
    </source>
</evidence>
<evidence type="ECO:0000256" key="6">
    <source>
        <dbReference type="SAM" id="Phobius"/>
    </source>
</evidence>
<dbReference type="InterPro" id="IPR000620">
    <property type="entry name" value="EamA_dom"/>
</dbReference>
<evidence type="ECO:0000313" key="8">
    <source>
        <dbReference type="EMBL" id="CPR16309.1"/>
    </source>
</evidence>
<sequence>MTGLNEGQQVRADGGAGGWRAGLKASGRPGAANDPLLGAIFVIIAMALLAGLLSLGRYLALQGMDPLQVLFFRNAFCVVWMLPLLAWRGPSLFQTKQPKLYGARVVLSFISMMAMFQAVALIPIGEVTAIGFLSPLFGTAVAIMVLGERVHFRRWAALGIGFLGAMIILRPGLSEPGWGQWAALVSALAVGGIGPLVKQLTQKDDADRVVFITNAIMTPLALVPALFVWQWPSLDLWPYLAAMGLCAVLGHMALVRGYAVAEASLVMTFKFVRLPFAVAIGFLAFGEAIDALTWVGGLIIFAASAYVTRREAQLKLRASSRPAAGL</sequence>
<evidence type="ECO:0000256" key="3">
    <source>
        <dbReference type="ARBA" id="ARBA00022692"/>
    </source>
</evidence>
<feature type="transmembrane region" description="Helical" evidence="6">
    <location>
        <begin position="128"/>
        <end position="147"/>
    </location>
</feature>
<dbReference type="InterPro" id="IPR037185">
    <property type="entry name" value="EmrE-like"/>
</dbReference>
<accession>A0A0D6JBE5</accession>